<dbReference type="GO" id="GO:0047262">
    <property type="term" value="F:polygalacturonate 4-alpha-galacturonosyltransferase activity"/>
    <property type="evidence" value="ECO:0007669"/>
    <property type="project" value="InterPro"/>
</dbReference>
<feature type="region of interest" description="Disordered" evidence="6">
    <location>
        <begin position="55"/>
        <end position="80"/>
    </location>
</feature>
<evidence type="ECO:0000313" key="7">
    <source>
        <dbReference type="EMBL" id="KAK9053549.1"/>
    </source>
</evidence>
<keyword evidence="5" id="KW-0333">Golgi apparatus</keyword>
<comment type="caution">
    <text evidence="7">The sequence shown here is derived from an EMBL/GenBank/DDBJ whole genome shotgun (WGS) entry which is preliminary data.</text>
</comment>
<dbReference type="GO" id="GO:0000139">
    <property type="term" value="C:Golgi membrane"/>
    <property type="evidence" value="ECO:0007669"/>
    <property type="project" value="UniProtKB-SubCell"/>
</dbReference>
<comment type="pathway">
    <text evidence="1 5">Glycan metabolism; pectin biosynthesis.</text>
</comment>
<dbReference type="Proteomes" id="UP001408789">
    <property type="component" value="Unassembled WGS sequence"/>
</dbReference>
<comment type="similarity">
    <text evidence="2 5">Belongs to the glycosyltransferase 8 family.</text>
</comment>
<name>A0AAP0GMG9_9ASTR</name>
<sequence>MHRGPYPHPLPTLFFHRHHHTHSPAILPPLSIPLHIFRPRVQLTTHTGRAIQIRRHKQTNKQRMTISRRSDRFPGPSTRPPPVSAAGFTFKALTVAVFLLLTVSFILTSSSGVVSSNGFRFNSDGRIGTFRRSVLALKSDPLKPRFDQIRKQADDHRSLALAYAAYARKLKLENSKLVRVFADLSRSYTDLISKPAYKALFSDSSGSESIDEVTLRKFEMEVKERIKVTRQVIVEAKESFDNQLKIQKLKDTIFSVNEQLTKAKKQGAFSSLIAAKSIPKSLHCVAMRLMEERIAHPDKYSDQGKPRPAEFDDPKLYHYAIFSDNVVAASVVVNSAVKNTKEPWKHVFHVVTDKMNLGAMQVMFKMKEYNGAHIEIKAVEDYKFLNSSYVPVLKQLESTNLQRFYFENKLENATKDTTNMKFRNPKYLSILNHLRFYLPEMYPTLHRILFLDDDIIVQKDLTGLWKIDMDGKVNGAVETCFGSFHRYSQYMNFSHPLIKEKFNPKACAWAYGMNFFDLDAWRREKCTEEYHYWQNLNENRTLWKLGTLPPGLITFYSTTKPLEKSWHVLGLGYNPSISMEEIRNAAVVHFNGNMKPWLDIAMNQFRPLWTKYVDYDMEFVQACNFAH</sequence>
<dbReference type="Gene3D" id="3.90.550.10">
    <property type="entry name" value="Spore Coat Polysaccharide Biosynthesis Protein SpsA, Chain A"/>
    <property type="match status" value="1"/>
</dbReference>
<proteinExistence type="inferred from homology"/>
<dbReference type="Pfam" id="PF01501">
    <property type="entry name" value="Glyco_transf_8"/>
    <property type="match status" value="1"/>
</dbReference>
<evidence type="ECO:0000256" key="1">
    <source>
        <dbReference type="ARBA" id="ARBA00004877"/>
    </source>
</evidence>
<dbReference type="InterPro" id="IPR029993">
    <property type="entry name" value="GAUT"/>
</dbReference>
<keyword evidence="5" id="KW-0961">Cell wall biogenesis/degradation</keyword>
<reference evidence="7 8" key="1">
    <citation type="submission" date="2024-04" db="EMBL/GenBank/DDBJ databases">
        <title>The reference genome of an endangered Asteraceae, Deinandra increscens subsp. villosa, native to the Central Coast of California.</title>
        <authorList>
            <person name="Guilliams M."/>
            <person name="Hasenstab-Lehman K."/>
            <person name="Meyer R."/>
            <person name="Mcevoy S."/>
        </authorList>
    </citation>
    <scope>NUCLEOTIDE SEQUENCE [LARGE SCALE GENOMIC DNA]</scope>
    <source>
        <tissue evidence="7">Leaf</tissue>
    </source>
</reference>
<dbReference type="EC" id="2.4.1.-" evidence="5"/>
<dbReference type="EMBL" id="JBCNJP010000025">
    <property type="protein sequence ID" value="KAK9053549.1"/>
    <property type="molecule type" value="Genomic_DNA"/>
</dbReference>
<dbReference type="InterPro" id="IPR029044">
    <property type="entry name" value="Nucleotide-diphossugar_trans"/>
</dbReference>
<dbReference type="InterPro" id="IPR002495">
    <property type="entry name" value="Glyco_trans_8"/>
</dbReference>
<accession>A0AAP0GMG9</accession>
<evidence type="ECO:0000256" key="3">
    <source>
        <dbReference type="ARBA" id="ARBA00022676"/>
    </source>
</evidence>
<protein>
    <recommendedName>
        <fullName evidence="5">Hexosyltransferase</fullName>
        <ecNumber evidence="5">2.4.1.-</ecNumber>
    </recommendedName>
</protein>
<evidence type="ECO:0000256" key="6">
    <source>
        <dbReference type="SAM" id="MobiDB-lite"/>
    </source>
</evidence>
<evidence type="ECO:0000313" key="8">
    <source>
        <dbReference type="Proteomes" id="UP001408789"/>
    </source>
</evidence>
<dbReference type="PANTHER" id="PTHR32116">
    <property type="entry name" value="GALACTURONOSYLTRANSFERASE 4-RELATED"/>
    <property type="match status" value="1"/>
</dbReference>
<comment type="subcellular location">
    <subcellularLocation>
        <location evidence="5">Golgi apparatus membrane</location>
        <topology evidence="5">Single-pass type II membrane protein</topology>
    </subcellularLocation>
</comment>
<dbReference type="CDD" id="cd06429">
    <property type="entry name" value="GT8_like_1"/>
    <property type="match status" value="1"/>
</dbReference>
<dbReference type="AlphaFoldDB" id="A0AAP0GMG9"/>
<keyword evidence="8" id="KW-1185">Reference proteome</keyword>
<evidence type="ECO:0000256" key="4">
    <source>
        <dbReference type="ARBA" id="ARBA00022679"/>
    </source>
</evidence>
<evidence type="ECO:0000256" key="2">
    <source>
        <dbReference type="ARBA" id="ARBA00006351"/>
    </source>
</evidence>
<dbReference type="PANTHER" id="PTHR32116:SF89">
    <property type="entry name" value="HEXOSYLTRANSFERASE"/>
    <property type="match status" value="1"/>
</dbReference>
<gene>
    <name evidence="7" type="ORF">SSX86_024623</name>
</gene>
<keyword evidence="3 5" id="KW-0328">Glycosyltransferase</keyword>
<dbReference type="SUPFAM" id="SSF53448">
    <property type="entry name" value="Nucleotide-diphospho-sugar transferases"/>
    <property type="match status" value="1"/>
</dbReference>
<evidence type="ECO:0000256" key="5">
    <source>
        <dbReference type="RuleBase" id="RU362027"/>
    </source>
</evidence>
<keyword evidence="4" id="KW-0808">Transferase</keyword>
<dbReference type="GO" id="GO:0071555">
    <property type="term" value="P:cell wall organization"/>
    <property type="evidence" value="ECO:0007669"/>
    <property type="project" value="UniProtKB-KW"/>
</dbReference>
<organism evidence="7 8">
    <name type="scientific">Deinandra increscens subsp. villosa</name>
    <dbReference type="NCBI Taxonomy" id="3103831"/>
    <lineage>
        <taxon>Eukaryota</taxon>
        <taxon>Viridiplantae</taxon>
        <taxon>Streptophyta</taxon>
        <taxon>Embryophyta</taxon>
        <taxon>Tracheophyta</taxon>
        <taxon>Spermatophyta</taxon>
        <taxon>Magnoliopsida</taxon>
        <taxon>eudicotyledons</taxon>
        <taxon>Gunneridae</taxon>
        <taxon>Pentapetalae</taxon>
        <taxon>asterids</taxon>
        <taxon>campanulids</taxon>
        <taxon>Asterales</taxon>
        <taxon>Asteraceae</taxon>
        <taxon>Asteroideae</taxon>
        <taxon>Heliantheae alliance</taxon>
        <taxon>Madieae</taxon>
        <taxon>Madiinae</taxon>
        <taxon>Deinandra</taxon>
    </lineage>
</organism>